<dbReference type="InterPro" id="IPR032710">
    <property type="entry name" value="NTF2-like_dom_sf"/>
</dbReference>
<organism evidence="2 3">
    <name type="scientific">Sediminicola luteus</name>
    <dbReference type="NCBI Taxonomy" id="319238"/>
    <lineage>
        <taxon>Bacteria</taxon>
        <taxon>Pseudomonadati</taxon>
        <taxon>Bacteroidota</taxon>
        <taxon>Flavobacteriia</taxon>
        <taxon>Flavobacteriales</taxon>
        <taxon>Flavobacteriaceae</taxon>
        <taxon>Sediminicola</taxon>
    </lineage>
</organism>
<dbReference type="OrthoDB" id="997066at2"/>
<dbReference type="SUPFAM" id="SSF54427">
    <property type="entry name" value="NTF2-like"/>
    <property type="match status" value="1"/>
</dbReference>
<comment type="caution">
    <text evidence="2">The sequence shown here is derived from an EMBL/GenBank/DDBJ whole genome shotgun (WGS) entry which is preliminary data.</text>
</comment>
<dbReference type="Pfam" id="PF14534">
    <property type="entry name" value="DUF4440"/>
    <property type="match status" value="1"/>
</dbReference>
<sequence length="122" mass="13642">MTVNKSEILDLENRLLQAMKTQNLAEMNALLHEDLLFVIPTGQIMSKAMELENITSGRVQLQSVSVSDHKIVCLGDTALVSVKMLLKGTFADHPIDGEYRYFRTWKLFGTDWKLIGGSGMAL</sequence>
<dbReference type="Proteomes" id="UP000219559">
    <property type="component" value="Unassembled WGS sequence"/>
</dbReference>
<dbReference type="RefSeq" id="WP_097442121.1">
    <property type="nucleotide sequence ID" value="NZ_NBWU01000001.1"/>
</dbReference>
<dbReference type="Gene3D" id="3.10.450.50">
    <property type="match status" value="1"/>
</dbReference>
<name>A0A2A4GF46_9FLAO</name>
<dbReference type="InterPro" id="IPR027843">
    <property type="entry name" value="DUF4440"/>
</dbReference>
<evidence type="ECO:0000313" key="2">
    <source>
        <dbReference type="EMBL" id="PCE66600.1"/>
    </source>
</evidence>
<evidence type="ECO:0000313" key="3">
    <source>
        <dbReference type="Proteomes" id="UP000219559"/>
    </source>
</evidence>
<proteinExistence type="predicted"/>
<gene>
    <name evidence="2" type="ORF">B7P33_04705</name>
</gene>
<accession>A0A2A4GF46</accession>
<protein>
    <recommendedName>
        <fullName evidence="1">DUF4440 domain-containing protein</fullName>
    </recommendedName>
</protein>
<feature type="domain" description="DUF4440" evidence="1">
    <location>
        <begin position="8"/>
        <end position="114"/>
    </location>
</feature>
<evidence type="ECO:0000259" key="1">
    <source>
        <dbReference type="Pfam" id="PF14534"/>
    </source>
</evidence>
<dbReference type="AlphaFoldDB" id="A0A2A4GF46"/>
<keyword evidence="3" id="KW-1185">Reference proteome</keyword>
<dbReference type="EMBL" id="NBWU01000001">
    <property type="protein sequence ID" value="PCE66600.1"/>
    <property type="molecule type" value="Genomic_DNA"/>
</dbReference>
<reference evidence="2 3" key="1">
    <citation type="submission" date="2017-04" db="EMBL/GenBank/DDBJ databases">
        <title>A new member of the family Flavobacteriaceae isolated from ascidians.</title>
        <authorList>
            <person name="Chen L."/>
        </authorList>
    </citation>
    <scope>NUCLEOTIDE SEQUENCE [LARGE SCALE GENOMIC DNA]</scope>
    <source>
        <strain evidence="2 3">HQA918</strain>
    </source>
</reference>